<gene>
    <name evidence="3" type="primary">CCNB3</name>
    <name evidence="3" type="ORF">P7K49_005105</name>
</gene>
<dbReference type="SUPFAM" id="SSF47954">
    <property type="entry name" value="Cyclin-like"/>
    <property type="match status" value="2"/>
</dbReference>
<sequence length="167" mass="19918">MNRQIEITSDMRAILVDWLVEVQVSFEMTHETLYLVVKLVDFYLMKRDEMLKMEIYILNVLKFDINIPVNYHFQCRYARCIHPNMKTLTLFLYIYKMTLLEYDYVQEKASKLATASLLLALYMRSLGHCVSILEYYSAYRISELYSLVRQLNKLLIFSSYNSLKTVS</sequence>
<dbReference type="SMART" id="SM01332">
    <property type="entry name" value="Cyclin_C"/>
    <property type="match status" value="1"/>
</dbReference>
<name>A0ABQ9W9B8_SAGOE</name>
<dbReference type="Gene3D" id="1.10.472.10">
    <property type="entry name" value="Cyclin-like"/>
    <property type="match status" value="2"/>
</dbReference>
<dbReference type="InterPro" id="IPR039361">
    <property type="entry name" value="Cyclin"/>
</dbReference>
<protein>
    <submittedName>
        <fullName evidence="3">G2/mitotic-specific cyclin-B3</fullName>
    </submittedName>
</protein>
<accession>A0ABQ9W9B8</accession>
<reference evidence="3 4" key="1">
    <citation type="submission" date="2023-05" db="EMBL/GenBank/DDBJ databases">
        <title>B98-5 Cell Line De Novo Hybrid Assembly: An Optical Mapping Approach.</title>
        <authorList>
            <person name="Kananen K."/>
            <person name="Auerbach J.A."/>
            <person name="Kautto E."/>
            <person name="Blachly J.S."/>
        </authorList>
    </citation>
    <scope>NUCLEOTIDE SEQUENCE [LARGE SCALE GENOMIC DNA]</scope>
    <source>
        <strain evidence="3">B95-8</strain>
        <tissue evidence="3">Cell line</tissue>
    </source>
</reference>
<dbReference type="Proteomes" id="UP001266305">
    <property type="component" value="Unassembled WGS sequence"/>
</dbReference>
<evidence type="ECO:0000256" key="1">
    <source>
        <dbReference type="ARBA" id="ARBA00023127"/>
    </source>
</evidence>
<dbReference type="InterPro" id="IPR036915">
    <property type="entry name" value="Cyclin-like_sf"/>
</dbReference>
<evidence type="ECO:0000313" key="3">
    <source>
        <dbReference type="EMBL" id="KAK2118218.1"/>
    </source>
</evidence>
<dbReference type="InterPro" id="IPR006671">
    <property type="entry name" value="Cyclin_N"/>
</dbReference>
<keyword evidence="1" id="KW-0195">Cyclin</keyword>
<dbReference type="Pfam" id="PF02984">
    <property type="entry name" value="Cyclin_C"/>
    <property type="match status" value="1"/>
</dbReference>
<evidence type="ECO:0000259" key="2">
    <source>
        <dbReference type="SMART" id="SM01332"/>
    </source>
</evidence>
<dbReference type="InterPro" id="IPR004367">
    <property type="entry name" value="Cyclin_C-dom"/>
</dbReference>
<feature type="domain" description="Cyclin C-terminal" evidence="2">
    <location>
        <begin position="68"/>
        <end position="167"/>
    </location>
</feature>
<dbReference type="Pfam" id="PF00134">
    <property type="entry name" value="Cyclin_N"/>
    <property type="match status" value="1"/>
</dbReference>
<organism evidence="3 4">
    <name type="scientific">Saguinus oedipus</name>
    <name type="common">Cotton-top tamarin</name>
    <name type="synonym">Oedipomidas oedipus</name>
    <dbReference type="NCBI Taxonomy" id="9490"/>
    <lineage>
        <taxon>Eukaryota</taxon>
        <taxon>Metazoa</taxon>
        <taxon>Chordata</taxon>
        <taxon>Craniata</taxon>
        <taxon>Vertebrata</taxon>
        <taxon>Euteleostomi</taxon>
        <taxon>Mammalia</taxon>
        <taxon>Eutheria</taxon>
        <taxon>Euarchontoglires</taxon>
        <taxon>Primates</taxon>
        <taxon>Haplorrhini</taxon>
        <taxon>Platyrrhini</taxon>
        <taxon>Cebidae</taxon>
        <taxon>Callitrichinae</taxon>
        <taxon>Saguinus</taxon>
    </lineage>
</organism>
<evidence type="ECO:0000313" key="4">
    <source>
        <dbReference type="Proteomes" id="UP001266305"/>
    </source>
</evidence>
<dbReference type="EMBL" id="JASSZA010000002">
    <property type="protein sequence ID" value="KAK2118218.1"/>
    <property type="molecule type" value="Genomic_DNA"/>
</dbReference>
<keyword evidence="4" id="KW-1185">Reference proteome</keyword>
<proteinExistence type="predicted"/>
<dbReference type="PANTHER" id="PTHR10177">
    <property type="entry name" value="CYCLINS"/>
    <property type="match status" value="1"/>
</dbReference>
<comment type="caution">
    <text evidence="3">The sequence shown here is derived from an EMBL/GenBank/DDBJ whole genome shotgun (WGS) entry which is preliminary data.</text>
</comment>